<evidence type="ECO:0000256" key="2">
    <source>
        <dbReference type="ARBA" id="ARBA00009592"/>
    </source>
</evidence>
<dbReference type="GO" id="GO:0005886">
    <property type="term" value="C:plasma membrane"/>
    <property type="evidence" value="ECO:0007669"/>
    <property type="project" value="UniProtKB-SubCell"/>
</dbReference>
<keyword evidence="3" id="KW-1003">Cell membrane</keyword>
<keyword evidence="6" id="KW-0732">Signal</keyword>
<evidence type="ECO:0000256" key="8">
    <source>
        <dbReference type="ARBA" id="ARBA00022989"/>
    </source>
</evidence>
<feature type="compositionally biased region" description="Acidic residues" evidence="12">
    <location>
        <begin position="1046"/>
        <end position="1063"/>
    </location>
</feature>
<keyword evidence="4" id="KW-0433">Leucine-rich repeat</keyword>
<keyword evidence="8" id="KW-1133">Transmembrane helix</keyword>
<dbReference type="InterPro" id="IPR055414">
    <property type="entry name" value="LRR_R13L4/SHOC2-like"/>
</dbReference>
<dbReference type="Pfam" id="PF08263">
    <property type="entry name" value="LRRNT_2"/>
    <property type="match status" value="1"/>
</dbReference>
<dbReference type="Proteomes" id="UP001372338">
    <property type="component" value="Unassembled WGS sequence"/>
</dbReference>
<dbReference type="SMART" id="SM00369">
    <property type="entry name" value="LRR_TYP"/>
    <property type="match status" value="9"/>
</dbReference>
<dbReference type="PRINTS" id="PR00019">
    <property type="entry name" value="LEURICHRPT"/>
</dbReference>
<keyword evidence="11" id="KW-0325">Glycoprotein</keyword>
<evidence type="ECO:0000313" key="16">
    <source>
        <dbReference type="Proteomes" id="UP001372338"/>
    </source>
</evidence>
<evidence type="ECO:0000256" key="1">
    <source>
        <dbReference type="ARBA" id="ARBA00004251"/>
    </source>
</evidence>
<dbReference type="FunFam" id="3.80.10.10:FF:000213">
    <property type="entry name" value="Tyrosine-sulfated glycopeptide receptor 1"/>
    <property type="match status" value="2"/>
</dbReference>
<keyword evidence="16" id="KW-1185">Reference proteome</keyword>
<evidence type="ECO:0000256" key="11">
    <source>
        <dbReference type="ARBA" id="ARBA00023180"/>
    </source>
</evidence>
<dbReference type="SUPFAM" id="SSF52058">
    <property type="entry name" value="L domain-like"/>
    <property type="match status" value="4"/>
</dbReference>
<keyword evidence="7" id="KW-0677">Repeat</keyword>
<dbReference type="InterPro" id="IPR001611">
    <property type="entry name" value="Leu-rich_rpt"/>
</dbReference>
<evidence type="ECO:0000256" key="9">
    <source>
        <dbReference type="ARBA" id="ARBA00023136"/>
    </source>
</evidence>
<dbReference type="SMART" id="SM00365">
    <property type="entry name" value="LRR_SD22"/>
    <property type="match status" value="4"/>
</dbReference>
<evidence type="ECO:0000313" key="15">
    <source>
        <dbReference type="EMBL" id="KAK7259995.1"/>
    </source>
</evidence>
<dbReference type="PANTHER" id="PTHR48061">
    <property type="entry name" value="LEUCINE-RICH REPEAT RECEPTOR PROTEIN KINASE EMS1-LIKE-RELATED"/>
    <property type="match status" value="1"/>
</dbReference>
<sequence length="1132" mass="125197">MRIILVSMLSFILSYCIYLSIHISVISGQCLEDQQSLLLQLKNNLTHNLETSNKLKLWNQRVDCCQWGGVTCDKQGHVIGLDLRGESISGGFGNSSSLFGLQHLHILNLAANNFNSVIPSGFDKLEKLTYLNLSYSGFVGQIPIEISQLKRLVTLDISSLTYLTGQELKLENPNLRKLVQNLTAISQLYLDGVSIKAKGQEWCNVLLLLPNLKELSMSNCNLLGPLDSSLARLQNLSVIRLNQNNLSSAVPETFVKFKYLTTLSLAYCGLMGTFPQKIFQVRTLSVIDVSYNTNLHGSFPDFPPEGSLQTLIVSNTSFSGAFPNSIGNMIQLSELDFSYCQFNGTLPNSLSNLTELSYLDLSYNSFRGSIPSFGMAKKLTHIDLSNNNLSGAIPSSTHFEGLENLVSIDLSYNSINGSIPSSLFALPSLQKIQLSNNQFSKLDEFPNVSSSKLNTLDLGNNNLSGPIPAYIFQLSELSILQLSSNKFNGSLQLNKLSKLRNLTTLDLSYNNLSINASVTGADLSTFPTLSNIKLVSCNLKTFPDFLRYQSRLIYLDLSDNHIQGIVPKWIWELDNLQTLNISHNSLTELEGPLQNLSSNLLVLDLHYNQLQGPLPVFTKYAAYVDYSSNNFSSAIPLDIGDYLTGMIFISLSNNTCYGSIPDSLCSAQNLRVLDLSCNNLSGAIPSCLMAMSETLGVLNLRKNNLTGHIPDMFPASCALKTLDLHGNIFEGSIPKSLANCTTLEVLDLGQNQMDDGFPCLLTNISTLRVLVLRKNNFRGHIGCPNSNSTWHMLQIVDLAFNKFSGKLPGKRFTRWEAMMPEENHIQFQVLRYGNQEYYQDSVTVTSKGQQMKLVKILTVFTSIDLSSNQLQGEIPKELCDFKALYVLNLSNNSLSGQIPSCIGNLKQLESVDLSRNSLEGNIPIELARLSFLSFLNLSFNQLTGEIPTGTQIQSFPEAYFIGNEGLCGPPLTTKCNGNDDSSKNGVSKSEYDWKFVSTGVGFGVGAGVVVPLLMLWERGRKWSDNSIDGFLVIVLPLFGLAYTPPIEEEEDDDDDDTEEEEERNSEMMTEDYFNGEEGGWGYGGLRGEFCVFCSKLDITKEKIIHDPSCTCYHHSLPASASTHSSHSYSSWS</sequence>
<dbReference type="InterPro" id="IPR003591">
    <property type="entry name" value="Leu-rich_rpt_typical-subtyp"/>
</dbReference>
<keyword evidence="5" id="KW-0812">Transmembrane</keyword>
<keyword evidence="10" id="KW-0675">Receptor</keyword>
<dbReference type="Pfam" id="PF23598">
    <property type="entry name" value="LRR_14"/>
    <property type="match status" value="1"/>
</dbReference>
<evidence type="ECO:0000256" key="12">
    <source>
        <dbReference type="SAM" id="MobiDB-lite"/>
    </source>
</evidence>
<evidence type="ECO:0000259" key="13">
    <source>
        <dbReference type="Pfam" id="PF08263"/>
    </source>
</evidence>
<gene>
    <name evidence="15" type="ORF">RIF29_25667</name>
</gene>
<evidence type="ECO:0000256" key="10">
    <source>
        <dbReference type="ARBA" id="ARBA00023170"/>
    </source>
</evidence>
<evidence type="ECO:0000259" key="14">
    <source>
        <dbReference type="Pfam" id="PF23598"/>
    </source>
</evidence>
<name>A0AAN9ERW6_CROPI</name>
<dbReference type="AlphaFoldDB" id="A0AAN9ERW6"/>
<dbReference type="InterPro" id="IPR032675">
    <property type="entry name" value="LRR_dom_sf"/>
</dbReference>
<reference evidence="15 16" key="1">
    <citation type="submission" date="2024-01" db="EMBL/GenBank/DDBJ databases">
        <title>The genomes of 5 underutilized Papilionoideae crops provide insights into root nodulation and disease resistanc.</title>
        <authorList>
            <person name="Yuan L."/>
        </authorList>
    </citation>
    <scope>NUCLEOTIDE SEQUENCE [LARGE SCALE GENOMIC DNA]</scope>
    <source>
        <strain evidence="15">ZHUSHIDOU_FW_LH</strain>
        <tissue evidence="15">Leaf</tissue>
    </source>
</reference>
<dbReference type="PROSITE" id="PS51450">
    <property type="entry name" value="LRR"/>
    <property type="match status" value="1"/>
</dbReference>
<evidence type="ECO:0000256" key="5">
    <source>
        <dbReference type="ARBA" id="ARBA00022692"/>
    </source>
</evidence>
<feature type="domain" description="Disease resistance R13L4/SHOC-2-like LRR" evidence="14">
    <location>
        <begin position="311"/>
        <end position="535"/>
    </location>
</feature>
<keyword evidence="9" id="KW-0472">Membrane</keyword>
<feature type="region of interest" description="Disordered" evidence="12">
    <location>
        <begin position="1045"/>
        <end position="1070"/>
    </location>
</feature>
<dbReference type="InterPro" id="IPR013210">
    <property type="entry name" value="LRR_N_plant-typ"/>
</dbReference>
<evidence type="ECO:0000256" key="6">
    <source>
        <dbReference type="ARBA" id="ARBA00022729"/>
    </source>
</evidence>
<evidence type="ECO:0000256" key="7">
    <source>
        <dbReference type="ARBA" id="ARBA00022737"/>
    </source>
</evidence>
<comment type="subcellular location">
    <subcellularLocation>
        <location evidence="1">Cell membrane</location>
        <topology evidence="1">Single-pass type I membrane protein</topology>
    </subcellularLocation>
</comment>
<evidence type="ECO:0000256" key="3">
    <source>
        <dbReference type="ARBA" id="ARBA00022475"/>
    </source>
</evidence>
<protein>
    <submittedName>
        <fullName evidence="15">Uncharacterized protein</fullName>
    </submittedName>
</protein>
<evidence type="ECO:0000256" key="4">
    <source>
        <dbReference type="ARBA" id="ARBA00022614"/>
    </source>
</evidence>
<dbReference type="Pfam" id="PF00560">
    <property type="entry name" value="LRR_1"/>
    <property type="match status" value="9"/>
</dbReference>
<proteinExistence type="inferred from homology"/>
<dbReference type="EMBL" id="JAYWIO010000005">
    <property type="protein sequence ID" value="KAK7259995.1"/>
    <property type="molecule type" value="Genomic_DNA"/>
</dbReference>
<accession>A0AAN9ERW6</accession>
<comment type="caution">
    <text evidence="15">The sequence shown here is derived from an EMBL/GenBank/DDBJ whole genome shotgun (WGS) entry which is preliminary data.</text>
</comment>
<dbReference type="Gene3D" id="3.80.10.10">
    <property type="entry name" value="Ribonuclease Inhibitor"/>
    <property type="match status" value="6"/>
</dbReference>
<dbReference type="PANTHER" id="PTHR48061:SF2">
    <property type="entry name" value="RECEPTOR LIKE PROTEIN 30-LIKE"/>
    <property type="match status" value="1"/>
</dbReference>
<feature type="domain" description="Leucine-rich repeat-containing N-terminal plant-type" evidence="13">
    <location>
        <begin position="32"/>
        <end position="73"/>
    </location>
</feature>
<dbReference type="FunFam" id="3.80.10.10:FF:000383">
    <property type="entry name" value="Leucine-rich repeat receptor protein kinase EMS1"/>
    <property type="match status" value="1"/>
</dbReference>
<comment type="similarity">
    <text evidence="2">Belongs to the RLP family.</text>
</comment>
<dbReference type="InterPro" id="IPR046956">
    <property type="entry name" value="RLP23-like"/>
</dbReference>
<organism evidence="15 16">
    <name type="scientific">Crotalaria pallida</name>
    <name type="common">Smooth rattlebox</name>
    <name type="synonym">Crotalaria striata</name>
    <dbReference type="NCBI Taxonomy" id="3830"/>
    <lineage>
        <taxon>Eukaryota</taxon>
        <taxon>Viridiplantae</taxon>
        <taxon>Streptophyta</taxon>
        <taxon>Embryophyta</taxon>
        <taxon>Tracheophyta</taxon>
        <taxon>Spermatophyta</taxon>
        <taxon>Magnoliopsida</taxon>
        <taxon>eudicotyledons</taxon>
        <taxon>Gunneridae</taxon>
        <taxon>Pentapetalae</taxon>
        <taxon>rosids</taxon>
        <taxon>fabids</taxon>
        <taxon>Fabales</taxon>
        <taxon>Fabaceae</taxon>
        <taxon>Papilionoideae</taxon>
        <taxon>50 kb inversion clade</taxon>
        <taxon>genistoids sensu lato</taxon>
        <taxon>core genistoids</taxon>
        <taxon>Crotalarieae</taxon>
        <taxon>Crotalaria</taxon>
    </lineage>
</organism>